<dbReference type="RefSeq" id="WP_039450276.1">
    <property type="nucleotide sequence ID" value="NZ_CP043329.1"/>
</dbReference>
<evidence type="ECO:0000256" key="8">
    <source>
        <dbReference type="ARBA" id="ARBA00022840"/>
    </source>
</evidence>
<dbReference type="GO" id="GO:0046872">
    <property type="term" value="F:metal ion binding"/>
    <property type="evidence" value="ECO:0007669"/>
    <property type="project" value="UniProtKB-KW"/>
</dbReference>
<dbReference type="CDD" id="cd00077">
    <property type="entry name" value="HDc"/>
    <property type="match status" value="1"/>
</dbReference>
<dbReference type="Pfam" id="PF12627">
    <property type="entry name" value="PolyA_pol_RNAbd"/>
    <property type="match status" value="1"/>
</dbReference>
<dbReference type="InterPro" id="IPR003607">
    <property type="entry name" value="HD/PDEase_dom"/>
</dbReference>
<evidence type="ECO:0000256" key="2">
    <source>
        <dbReference type="ARBA" id="ARBA00022679"/>
    </source>
</evidence>
<dbReference type="InterPro" id="IPR002646">
    <property type="entry name" value="PolA_pol_head_dom"/>
</dbReference>
<proteinExistence type="inferred from homology"/>
<feature type="domain" description="HD" evidence="13">
    <location>
        <begin position="254"/>
        <end position="372"/>
    </location>
</feature>
<dbReference type="PANTHER" id="PTHR47545">
    <property type="entry name" value="MULTIFUNCTIONAL CCA PROTEIN"/>
    <property type="match status" value="1"/>
</dbReference>
<evidence type="ECO:0000256" key="4">
    <source>
        <dbReference type="ARBA" id="ARBA00022695"/>
    </source>
</evidence>
<accession>A0A5C0VFW6</accession>
<dbReference type="GO" id="GO:0008033">
    <property type="term" value="P:tRNA processing"/>
    <property type="evidence" value="ECO:0007669"/>
    <property type="project" value="UniProtKB-KW"/>
</dbReference>
<dbReference type="InterPro" id="IPR043519">
    <property type="entry name" value="NT_sf"/>
</dbReference>
<evidence type="ECO:0000259" key="12">
    <source>
        <dbReference type="Pfam" id="PF01743"/>
    </source>
</evidence>
<dbReference type="PANTHER" id="PTHR47545:SF1">
    <property type="entry name" value="MULTIFUNCTIONAL CCA PROTEIN"/>
    <property type="match status" value="1"/>
</dbReference>
<evidence type="ECO:0000256" key="5">
    <source>
        <dbReference type="ARBA" id="ARBA00022723"/>
    </source>
</evidence>
<dbReference type="FunFam" id="3.30.460.10:FF:000033">
    <property type="entry name" value="Poly A polymerase head domain protein"/>
    <property type="match status" value="1"/>
</dbReference>
<evidence type="ECO:0000313" key="16">
    <source>
        <dbReference type="Proteomes" id="UP000323653"/>
    </source>
</evidence>
<keyword evidence="7" id="KW-0692">RNA repair</keyword>
<name>A0A5C0VFW6_9SPHI</name>
<dbReference type="AlphaFoldDB" id="A0A5C0VFW6"/>
<dbReference type="Gene3D" id="1.10.246.80">
    <property type="match status" value="1"/>
</dbReference>
<dbReference type="NCBIfam" id="TIGR00277">
    <property type="entry name" value="HDIG"/>
    <property type="match status" value="1"/>
</dbReference>
<dbReference type="InterPro" id="IPR006675">
    <property type="entry name" value="HDIG_dom"/>
</dbReference>
<keyword evidence="6" id="KW-0547">Nucleotide-binding</keyword>
<evidence type="ECO:0000256" key="10">
    <source>
        <dbReference type="ARBA" id="ARBA00022884"/>
    </source>
</evidence>
<organism evidence="15 16">
    <name type="scientific">Pedobacter aquae</name>
    <dbReference type="NCBI Taxonomy" id="2605747"/>
    <lineage>
        <taxon>Bacteria</taxon>
        <taxon>Pseudomonadati</taxon>
        <taxon>Bacteroidota</taxon>
        <taxon>Sphingobacteriia</taxon>
        <taxon>Sphingobacteriales</taxon>
        <taxon>Sphingobacteriaceae</taxon>
        <taxon>Pedobacter</taxon>
    </lineage>
</organism>
<dbReference type="Gene3D" id="1.10.3090.10">
    <property type="entry name" value="cca-adding enzyme, domain 2"/>
    <property type="match status" value="1"/>
</dbReference>
<keyword evidence="4" id="KW-0548">Nucleotidyltransferase</keyword>
<keyword evidence="5" id="KW-0479">Metal-binding</keyword>
<dbReference type="InterPro" id="IPR032828">
    <property type="entry name" value="PolyA_RNA-bd"/>
</dbReference>
<comment type="cofactor">
    <cofactor evidence="1">
        <name>Mg(2+)</name>
        <dbReference type="ChEBI" id="CHEBI:18420"/>
    </cofactor>
</comment>
<dbReference type="Pfam" id="PF01743">
    <property type="entry name" value="PolyA_pol"/>
    <property type="match status" value="1"/>
</dbReference>
<evidence type="ECO:0000256" key="3">
    <source>
        <dbReference type="ARBA" id="ARBA00022694"/>
    </source>
</evidence>
<evidence type="ECO:0000259" key="14">
    <source>
        <dbReference type="Pfam" id="PF12627"/>
    </source>
</evidence>
<dbReference type="InterPro" id="IPR006674">
    <property type="entry name" value="HD_domain"/>
</dbReference>
<evidence type="ECO:0000259" key="13">
    <source>
        <dbReference type="Pfam" id="PF01966"/>
    </source>
</evidence>
<evidence type="ECO:0000256" key="1">
    <source>
        <dbReference type="ARBA" id="ARBA00001946"/>
    </source>
</evidence>
<dbReference type="SUPFAM" id="SSF81301">
    <property type="entry name" value="Nucleotidyltransferase"/>
    <property type="match status" value="1"/>
</dbReference>
<dbReference type="Pfam" id="PF01966">
    <property type="entry name" value="HD"/>
    <property type="match status" value="1"/>
</dbReference>
<feature type="domain" description="Poly A polymerase head" evidence="12">
    <location>
        <begin position="24"/>
        <end position="149"/>
    </location>
</feature>
<keyword evidence="8" id="KW-0067">ATP-binding</keyword>
<reference evidence="15 16" key="1">
    <citation type="submission" date="2019-08" db="EMBL/GenBank/DDBJ databases">
        <title>Pedobacter sp. nov., isolated from Han river, South Korea.</title>
        <authorList>
            <person name="Lee D.-H."/>
            <person name="Kim Y.-S."/>
            <person name="Hwang E.-M."/>
            <person name="Le Tran T.C."/>
            <person name="Cha C.-J."/>
        </authorList>
    </citation>
    <scope>NUCLEOTIDE SEQUENCE [LARGE SCALE GENOMIC DNA]</scope>
    <source>
        <strain evidence="15 16">CJ43</strain>
    </source>
</reference>
<evidence type="ECO:0000256" key="9">
    <source>
        <dbReference type="ARBA" id="ARBA00022842"/>
    </source>
</evidence>
<dbReference type="Gene3D" id="3.30.460.10">
    <property type="entry name" value="Beta Polymerase, domain 2"/>
    <property type="match status" value="1"/>
</dbReference>
<dbReference type="KEGG" id="pej:FYC62_01515"/>
<gene>
    <name evidence="15" type="ORF">FYC62_01515</name>
</gene>
<dbReference type="Proteomes" id="UP000323653">
    <property type="component" value="Chromosome"/>
</dbReference>
<evidence type="ECO:0000313" key="15">
    <source>
        <dbReference type="EMBL" id="QEK50491.1"/>
    </source>
</evidence>
<comment type="similarity">
    <text evidence="11">Belongs to the tRNA nucleotidyltransferase/poly(A) polymerase family.</text>
</comment>
<evidence type="ECO:0000256" key="11">
    <source>
        <dbReference type="RuleBase" id="RU003953"/>
    </source>
</evidence>
<dbReference type="GO" id="GO:0003723">
    <property type="term" value="F:RNA binding"/>
    <property type="evidence" value="ECO:0007669"/>
    <property type="project" value="UniProtKB-KW"/>
</dbReference>
<dbReference type="GO" id="GO:0016779">
    <property type="term" value="F:nucleotidyltransferase activity"/>
    <property type="evidence" value="ECO:0007669"/>
    <property type="project" value="UniProtKB-KW"/>
</dbReference>
<protein>
    <submittedName>
        <fullName evidence="15">HD domain-containing protein</fullName>
    </submittedName>
</protein>
<dbReference type="InterPro" id="IPR050124">
    <property type="entry name" value="tRNA_CCA-adding_enzyme"/>
</dbReference>
<keyword evidence="16" id="KW-1185">Reference proteome</keyword>
<dbReference type="CDD" id="cd05398">
    <property type="entry name" value="NT_ClassII-CCAase"/>
    <property type="match status" value="1"/>
</dbReference>
<evidence type="ECO:0000256" key="6">
    <source>
        <dbReference type="ARBA" id="ARBA00022741"/>
    </source>
</evidence>
<keyword evidence="3" id="KW-0819">tRNA processing</keyword>
<dbReference type="EMBL" id="CP043329">
    <property type="protein sequence ID" value="QEK50491.1"/>
    <property type="molecule type" value="Genomic_DNA"/>
</dbReference>
<evidence type="ECO:0000256" key="7">
    <source>
        <dbReference type="ARBA" id="ARBA00022800"/>
    </source>
</evidence>
<keyword evidence="10 11" id="KW-0694">RNA-binding</keyword>
<sequence>MKQHLKHPIFKIISKISGDLNAETYVIGGFVRDIFLNRPSKDVDILVIGNGPNFALEVGKILKTKVSVFKNFGTAMLRYKDLEVEFVGARKESYRADSRKPIVEDGTLEDDQKRRDFTINAMAIHLHPHQYGELVDPFDGIKHLEEKKIITPLNPNETFSDDPLRMMRAIRFATQLNFKINQDAIDAIKLNLERIKIVSKERITDELNKIILSPKPSIGFNYLFDTGLLKLIFPQMVALYGVDVIEGKGHKDNFYHTLQVLDNVAKTSDDLWLRWAAILHDIAKPATKRFEKNHGWTFHGHEDKGARMVPKIFADLKLPLNDKMKFVQLLVQLHLRPIVLAQEVVTDSAVRRLLFEAGEHTEALMLLCQADVTTKNEYKVKKYRNNFELVKQKLKDVEERDKIRNWQPPVTGEDIMKTFNLEAGKEVGIIKNKIREAILEGDISNNRSEALYFMKKTGIELGLKIEKELD</sequence>
<dbReference type="GO" id="GO:0005524">
    <property type="term" value="F:ATP binding"/>
    <property type="evidence" value="ECO:0007669"/>
    <property type="project" value="UniProtKB-KW"/>
</dbReference>
<dbReference type="GO" id="GO:0042245">
    <property type="term" value="P:RNA repair"/>
    <property type="evidence" value="ECO:0007669"/>
    <property type="project" value="UniProtKB-KW"/>
</dbReference>
<feature type="domain" description="tRNA nucleotidyltransferase/poly(A) polymerase RNA and SrmB- binding" evidence="14">
    <location>
        <begin position="177"/>
        <end position="236"/>
    </location>
</feature>
<keyword evidence="2 11" id="KW-0808">Transferase</keyword>
<dbReference type="SUPFAM" id="SSF81891">
    <property type="entry name" value="Poly A polymerase C-terminal region-like"/>
    <property type="match status" value="1"/>
</dbReference>
<keyword evidence="9" id="KW-0460">Magnesium</keyword>